<keyword evidence="8" id="KW-1185">Reference proteome</keyword>
<dbReference type="EC" id="2.5.1.25" evidence="1"/>
<feature type="domain" description="DTW" evidence="6">
    <location>
        <begin position="1"/>
        <end position="164"/>
    </location>
</feature>
<evidence type="ECO:0000259" key="6">
    <source>
        <dbReference type="SMART" id="SM01144"/>
    </source>
</evidence>
<sequence length="167" mass="19301">MHYSGELHILQHPLEQNHSKNTARLVKQLLPQTIIWPGESESDFAYLKAKIAQEPQAWGCIYPAHDSAIQTGTNPPLPTTRLLFIDATWRKARKIWHLNPWLHSMPCYRLSNISDAQYRIRKNHADHQLSTLEAVACSLSSCTDVTPLLDLLHRFQLHFENIQPRHN</sequence>
<keyword evidence="3" id="KW-0949">S-adenosyl-L-methionine</keyword>
<evidence type="ECO:0000256" key="1">
    <source>
        <dbReference type="ARBA" id="ARBA00012386"/>
    </source>
</evidence>
<keyword evidence="2" id="KW-0808">Transferase</keyword>
<keyword evidence="4" id="KW-0819">tRNA processing</keyword>
<dbReference type="Proteomes" id="UP001333710">
    <property type="component" value="Chromosome"/>
</dbReference>
<dbReference type="EMBL" id="AP027272">
    <property type="protein sequence ID" value="BDX04974.1"/>
    <property type="molecule type" value="Genomic_DNA"/>
</dbReference>
<dbReference type="InterPro" id="IPR005636">
    <property type="entry name" value="DTW"/>
</dbReference>
<protein>
    <recommendedName>
        <fullName evidence="1">tRNA-uridine aminocarboxypropyltransferase</fullName>
        <ecNumber evidence="1">2.5.1.25</ecNumber>
    </recommendedName>
</protein>
<evidence type="ECO:0000256" key="3">
    <source>
        <dbReference type="ARBA" id="ARBA00022691"/>
    </source>
</evidence>
<dbReference type="GO" id="GO:0008033">
    <property type="term" value="P:tRNA processing"/>
    <property type="evidence" value="ECO:0007669"/>
    <property type="project" value="UniProtKB-KW"/>
</dbReference>
<comment type="similarity">
    <text evidence="5">Belongs to the TDD superfamily. DTWD2 family.</text>
</comment>
<dbReference type="PANTHER" id="PTHR21392:SF0">
    <property type="entry name" value="TRNA-URIDINE AMINOCARBOXYPROPYLTRANSFERASE 2"/>
    <property type="match status" value="1"/>
</dbReference>
<evidence type="ECO:0000256" key="5">
    <source>
        <dbReference type="ARBA" id="ARBA00034489"/>
    </source>
</evidence>
<name>A0AA48HGM7_9ALTE</name>
<organism evidence="7 8">
    <name type="scientific">Planctobacterium marinum</name>
    <dbReference type="NCBI Taxonomy" id="1631968"/>
    <lineage>
        <taxon>Bacteria</taxon>
        <taxon>Pseudomonadati</taxon>
        <taxon>Pseudomonadota</taxon>
        <taxon>Gammaproteobacteria</taxon>
        <taxon>Alteromonadales</taxon>
        <taxon>Alteromonadaceae</taxon>
        <taxon>Planctobacterium</taxon>
    </lineage>
</organism>
<evidence type="ECO:0000256" key="2">
    <source>
        <dbReference type="ARBA" id="ARBA00022679"/>
    </source>
</evidence>
<evidence type="ECO:0000256" key="4">
    <source>
        <dbReference type="ARBA" id="ARBA00022694"/>
    </source>
</evidence>
<dbReference type="GO" id="GO:0016432">
    <property type="term" value="F:tRNA-uridine aminocarboxypropyltransferase activity"/>
    <property type="evidence" value="ECO:0007669"/>
    <property type="project" value="UniProtKB-EC"/>
</dbReference>
<reference evidence="7" key="1">
    <citation type="submission" date="2023-01" db="EMBL/GenBank/DDBJ databases">
        <title>Complete genome sequence of Planctobacterium marinum strain Dej080120_11.</title>
        <authorList>
            <person name="Ueki S."/>
            <person name="Maruyama F."/>
        </authorList>
    </citation>
    <scope>NUCLEOTIDE SEQUENCE</scope>
    <source>
        <strain evidence="7">Dej080120_11</strain>
    </source>
</reference>
<evidence type="ECO:0000313" key="8">
    <source>
        <dbReference type="Proteomes" id="UP001333710"/>
    </source>
</evidence>
<proteinExistence type="inferred from homology"/>
<evidence type="ECO:0000313" key="7">
    <source>
        <dbReference type="EMBL" id="BDX04974.1"/>
    </source>
</evidence>
<dbReference type="PANTHER" id="PTHR21392">
    <property type="entry name" value="TRNA-URIDINE AMINOCARBOXYPROPYLTRANSFERASE 2"/>
    <property type="match status" value="1"/>
</dbReference>
<dbReference type="AlphaFoldDB" id="A0AA48HGM7"/>
<accession>A0AA48HGM7</accession>
<dbReference type="InterPro" id="IPR039262">
    <property type="entry name" value="DTWD2/TAPT"/>
</dbReference>
<dbReference type="Pfam" id="PF03942">
    <property type="entry name" value="DTW"/>
    <property type="match status" value="1"/>
</dbReference>
<dbReference type="SMART" id="SM01144">
    <property type="entry name" value="DTW"/>
    <property type="match status" value="1"/>
</dbReference>
<gene>
    <name evidence="7" type="ORF">MACH26_04950</name>
</gene>
<dbReference type="KEGG" id="pmaw:MACH26_04950"/>